<protein>
    <submittedName>
        <fullName evidence="1">Uncharacterized protein</fullName>
    </submittedName>
</protein>
<proteinExistence type="predicted"/>
<gene>
    <name evidence="1" type="ORF">HNO88_001086</name>
</gene>
<dbReference type="EMBL" id="JACHLR010000003">
    <property type="protein sequence ID" value="MBB4857775.1"/>
    <property type="molecule type" value="Genomic_DNA"/>
</dbReference>
<dbReference type="Proteomes" id="UP000555448">
    <property type="component" value="Unassembled WGS sequence"/>
</dbReference>
<comment type="caution">
    <text evidence="1">The sequence shown here is derived from an EMBL/GenBank/DDBJ whole genome shotgun (WGS) entry which is preliminary data.</text>
</comment>
<name>A0A7W7K880_9SPHN</name>
<dbReference type="AlphaFoldDB" id="A0A7W7K880"/>
<organism evidence="1 2">
    <name type="scientific">Novosphingobium chloroacetimidivorans</name>
    <dbReference type="NCBI Taxonomy" id="1428314"/>
    <lineage>
        <taxon>Bacteria</taxon>
        <taxon>Pseudomonadati</taxon>
        <taxon>Pseudomonadota</taxon>
        <taxon>Alphaproteobacteria</taxon>
        <taxon>Sphingomonadales</taxon>
        <taxon>Sphingomonadaceae</taxon>
        <taxon>Novosphingobium</taxon>
    </lineage>
</organism>
<reference evidence="1 2" key="1">
    <citation type="submission" date="2020-08" db="EMBL/GenBank/DDBJ databases">
        <title>Functional genomics of gut bacteria from endangered species of beetles.</title>
        <authorList>
            <person name="Carlos-Shanley C."/>
        </authorList>
    </citation>
    <scope>NUCLEOTIDE SEQUENCE [LARGE SCALE GENOMIC DNA]</scope>
    <source>
        <strain evidence="1 2">S00245</strain>
    </source>
</reference>
<evidence type="ECO:0000313" key="2">
    <source>
        <dbReference type="Proteomes" id="UP000555448"/>
    </source>
</evidence>
<accession>A0A7W7K880</accession>
<keyword evidence="2" id="KW-1185">Reference proteome</keyword>
<sequence>MKVWPHLPWTFRHSKNTKNDTGWYMKFRWLCVWLALLLAAPAIGRESTSAQAKCLVRANEPNAKAFARSIPGSDEERQMLYVMSHDLSRCADQAALMSDDILLLGGAIAERELKKTSRTVISRRFRGFDPQEMDSLGVSERTLERTQAWPPLVAALFCANTRDPRSAAAILKASPKSKAENKAVEQFTPAITRCLDKGKALALNPPKIRAVLARFEYGSSSIPTH</sequence>
<evidence type="ECO:0000313" key="1">
    <source>
        <dbReference type="EMBL" id="MBB4857775.1"/>
    </source>
</evidence>